<gene>
    <name evidence="3" type="ORF">JMJ35_006586</name>
</gene>
<feature type="transmembrane region" description="Helical" evidence="2">
    <location>
        <begin position="575"/>
        <end position="596"/>
    </location>
</feature>
<feature type="compositionally biased region" description="Polar residues" evidence="1">
    <location>
        <begin position="234"/>
        <end position="243"/>
    </location>
</feature>
<dbReference type="AlphaFoldDB" id="A0AA39V4B1"/>
<sequence>MFDIFGNGTIPPPVNWQPDALTRGTSDILSTCLITLGLCLWSALHLNIPQHGKSAQQKWYKCGWLVLGLFAPEMVAYMAWAQLRVARKLDNKMKQLLGEAPNSSLRAENNSRVKSTAGRDLEEGDSTEQHDESQIGQENPRPRQLNVARGDPSPGTASHEIRPRADEGPEGGHCSVVMDPKLNSSKIAVAGNRRQLLDEDRDNGRRTSCGSETRHQINLDEVDTDLQEEYSGPSPRQSESAEPTTLADGKTNLKTRRHPWTMTHSFYAIMGGFAFDTSDAEPNFLPNHRSRLCISVYGLSYIAKKAPELIPEIAEQQIKDKSKADSMAKFIVCLQALWFCVQCITRVSQRKAISLLELNTFAHAFCALLIYALWWHKPQDIEEPTLLQGQKEWEMCAFLCMNSGTSSKWGSRVEADGGPEFGMTACPPMVIQWAPDAEKRPAPASNRILNPGTDSISPEKDHDHRIAPGEGPGIMLGYSDVLYGFQSVKRGGHYKFQLNHGGLWIESPRLRRLELYSNAIKSFRIADDFLPDEQAVCDAMPNWPLDEHFEECTPLKLWEISPGTEFTIIGNEARLSSLLLGLILAGLLYGGLHLLAWKVPFASRAERILWRFSGILITSAGVGFAGLRGYYNAGLDLLGNWGDILIGVGFGYWGLCMFAMCMGYLLARTFLVVECFLQLSRLPASAYETLEWSVYFPHIT</sequence>
<protein>
    <submittedName>
        <fullName evidence="3">Uncharacterized protein</fullName>
    </submittedName>
</protein>
<dbReference type="Proteomes" id="UP001166286">
    <property type="component" value="Unassembled WGS sequence"/>
</dbReference>
<comment type="caution">
    <text evidence="3">The sequence shown here is derived from an EMBL/GenBank/DDBJ whole genome shotgun (WGS) entry which is preliminary data.</text>
</comment>
<evidence type="ECO:0000256" key="1">
    <source>
        <dbReference type="SAM" id="MobiDB-lite"/>
    </source>
</evidence>
<feature type="compositionally biased region" description="Basic and acidic residues" evidence="1">
    <location>
        <begin position="117"/>
        <end position="133"/>
    </location>
</feature>
<feature type="region of interest" description="Disordered" evidence="1">
    <location>
        <begin position="441"/>
        <end position="469"/>
    </location>
</feature>
<dbReference type="PANTHER" id="PTHR35043">
    <property type="entry name" value="TRANSCRIPTION FACTOR DOMAIN-CONTAINING PROTEIN"/>
    <property type="match status" value="1"/>
</dbReference>
<keyword evidence="4" id="KW-1185">Reference proteome</keyword>
<proteinExistence type="predicted"/>
<evidence type="ECO:0000313" key="4">
    <source>
        <dbReference type="Proteomes" id="UP001166286"/>
    </source>
</evidence>
<feature type="transmembrane region" description="Helical" evidence="2">
    <location>
        <begin position="650"/>
        <end position="671"/>
    </location>
</feature>
<feature type="compositionally biased region" description="Basic and acidic residues" evidence="1">
    <location>
        <begin position="195"/>
        <end position="205"/>
    </location>
</feature>
<feature type="region of interest" description="Disordered" evidence="1">
    <location>
        <begin position="100"/>
        <end position="178"/>
    </location>
</feature>
<feature type="compositionally biased region" description="Basic and acidic residues" evidence="1">
    <location>
        <begin position="457"/>
        <end position="467"/>
    </location>
</feature>
<organism evidence="3 4">
    <name type="scientific">Cladonia borealis</name>
    <dbReference type="NCBI Taxonomy" id="184061"/>
    <lineage>
        <taxon>Eukaryota</taxon>
        <taxon>Fungi</taxon>
        <taxon>Dikarya</taxon>
        <taxon>Ascomycota</taxon>
        <taxon>Pezizomycotina</taxon>
        <taxon>Lecanoromycetes</taxon>
        <taxon>OSLEUM clade</taxon>
        <taxon>Lecanoromycetidae</taxon>
        <taxon>Lecanorales</taxon>
        <taxon>Lecanorineae</taxon>
        <taxon>Cladoniaceae</taxon>
        <taxon>Cladonia</taxon>
    </lineage>
</organism>
<name>A0AA39V4B1_9LECA</name>
<reference evidence="3" key="1">
    <citation type="submission" date="2023-03" db="EMBL/GenBank/DDBJ databases">
        <title>Complete genome of Cladonia borealis.</title>
        <authorList>
            <person name="Park H."/>
        </authorList>
    </citation>
    <scope>NUCLEOTIDE SEQUENCE</scope>
    <source>
        <strain evidence="3">ANT050790</strain>
    </source>
</reference>
<keyword evidence="2" id="KW-0812">Transmembrane</keyword>
<keyword evidence="2" id="KW-1133">Transmembrane helix</keyword>
<feature type="compositionally biased region" description="Polar residues" evidence="1">
    <location>
        <begin position="101"/>
        <end position="114"/>
    </location>
</feature>
<dbReference type="EMBL" id="JAFEKC020000014">
    <property type="protein sequence ID" value="KAK0511034.1"/>
    <property type="molecule type" value="Genomic_DNA"/>
</dbReference>
<keyword evidence="2" id="KW-0472">Membrane</keyword>
<accession>A0AA39V4B1</accession>
<feature type="region of interest" description="Disordered" evidence="1">
    <location>
        <begin position="190"/>
        <end position="249"/>
    </location>
</feature>
<evidence type="ECO:0000313" key="3">
    <source>
        <dbReference type="EMBL" id="KAK0511034.1"/>
    </source>
</evidence>
<feature type="transmembrane region" description="Helical" evidence="2">
    <location>
        <begin position="608"/>
        <end position="630"/>
    </location>
</feature>
<dbReference type="PANTHER" id="PTHR35043:SF9">
    <property type="match status" value="1"/>
</dbReference>
<evidence type="ECO:0000256" key="2">
    <source>
        <dbReference type="SAM" id="Phobius"/>
    </source>
</evidence>